<comment type="subcellular location">
    <subcellularLocation>
        <location evidence="1 9">Nucleus</location>
        <location evidence="1 9">Nucleolus</location>
    </subcellularLocation>
</comment>
<dbReference type="Pfam" id="PF05148">
    <property type="entry name" value="Methyltransf_8"/>
    <property type="match status" value="1"/>
</dbReference>
<keyword evidence="5 9" id="KW-0808">Transferase</keyword>
<dbReference type="GO" id="GO:0005730">
    <property type="term" value="C:nucleolus"/>
    <property type="evidence" value="ECO:0007669"/>
    <property type="project" value="UniProtKB-SubCell"/>
</dbReference>
<dbReference type="EC" id="2.1.1.-" evidence="9"/>
<comment type="similarity">
    <text evidence="2 9">Belongs to the methyltransferase superfamily. RRP8 family.</text>
</comment>
<feature type="compositionally biased region" description="Low complexity" evidence="10">
    <location>
        <begin position="109"/>
        <end position="133"/>
    </location>
</feature>
<comment type="function">
    <text evidence="9">S-adenosyl-L-methionine-dependent methyltransferase that specifically methylates the N(1) position of adenine in helix 25.1 in 25S rRNA. Required both for ribosomal 40S and 60S subunits biogenesis. Required for efficient pre-rRNA cleavage at site A2.</text>
</comment>
<sequence length="405" mass="44572">MPLFDIPGWSVPSEPVSEMSPSTKKRKRHSDTEPNANLDKLVEHLKTAATNDPTSSPQTRSFLEKRAQKKKEKKARAHEAKKERISLPKPLQKGAPDEASTRPHKKMKSAPLADADAAVAEAYSSSSKPASSKGKSKHTALIPTSPKPDADDAPSASSSGGSLTSLQKTMRQSLDGARFRLINETLYKNASERAKGMMYEDPRMFEDYHAGFRRQVQSWPTNPVDHYISTLSHYPSRTVIADLGCGDAALARTLVPKGFAVLSFDLVSDGRHVVAADTCKSVPLPGSEGAEGEKSAGEGQVVDVVVCALSLMSTNWPGCIREAWRILKDGGELKIAEVTSRFTNVDLFISLLGAVGFRLKSKDDSNTHFMLFEFKKVARKWKSEKDWEAVFCKGHLLKPCEYKRR</sequence>
<dbReference type="CDD" id="cd02440">
    <property type="entry name" value="AdoMet_MTases"/>
    <property type="match status" value="1"/>
</dbReference>
<evidence type="ECO:0000256" key="5">
    <source>
        <dbReference type="ARBA" id="ARBA00022679"/>
    </source>
</evidence>
<dbReference type="GO" id="GO:0042273">
    <property type="term" value="P:ribosomal large subunit biogenesis"/>
    <property type="evidence" value="ECO:0007669"/>
    <property type="project" value="TreeGrafter"/>
</dbReference>
<dbReference type="InterPro" id="IPR042036">
    <property type="entry name" value="RRP8_N"/>
</dbReference>
<feature type="region of interest" description="Disordered" evidence="10">
    <location>
        <begin position="1"/>
        <end position="169"/>
    </location>
</feature>
<evidence type="ECO:0000256" key="10">
    <source>
        <dbReference type="SAM" id="MobiDB-lite"/>
    </source>
</evidence>
<dbReference type="EMBL" id="VDMD01000002">
    <property type="protein sequence ID" value="TRM67970.1"/>
    <property type="molecule type" value="Genomic_DNA"/>
</dbReference>
<gene>
    <name evidence="11" type="ORF">BD626DRAFT_480389</name>
</gene>
<feature type="compositionally biased region" description="Low complexity" evidence="10">
    <location>
        <begin position="10"/>
        <end position="22"/>
    </location>
</feature>
<evidence type="ECO:0000256" key="6">
    <source>
        <dbReference type="ARBA" id="ARBA00022691"/>
    </source>
</evidence>
<dbReference type="GO" id="GO:0016433">
    <property type="term" value="F:rRNA (adenine) methyltransferase activity"/>
    <property type="evidence" value="ECO:0007669"/>
    <property type="project" value="TreeGrafter"/>
</dbReference>
<dbReference type="InterPro" id="IPR007823">
    <property type="entry name" value="RRP8"/>
</dbReference>
<dbReference type="InterPro" id="IPR029063">
    <property type="entry name" value="SAM-dependent_MTases_sf"/>
</dbReference>
<keyword evidence="7 9" id="KW-0539">Nucleus</keyword>
<dbReference type="PANTHER" id="PTHR12787:SF0">
    <property type="entry name" value="RIBOSOMAL RNA-PROCESSING PROTEIN 8"/>
    <property type="match status" value="1"/>
</dbReference>
<dbReference type="FunFam" id="1.10.10.2150:FF:000001">
    <property type="entry name" value="Ribosomal RNA-processing protein 8"/>
    <property type="match status" value="1"/>
</dbReference>
<evidence type="ECO:0000256" key="8">
    <source>
        <dbReference type="ARBA" id="ARBA00076672"/>
    </source>
</evidence>
<dbReference type="AlphaFoldDB" id="A0A550CT53"/>
<dbReference type="Gene3D" id="3.40.50.150">
    <property type="entry name" value="Vaccinia Virus protein VP39"/>
    <property type="match status" value="1"/>
</dbReference>
<evidence type="ECO:0000256" key="2">
    <source>
        <dbReference type="ARBA" id="ARBA00006301"/>
    </source>
</evidence>
<evidence type="ECO:0000256" key="1">
    <source>
        <dbReference type="ARBA" id="ARBA00004604"/>
    </source>
</evidence>
<dbReference type="Proteomes" id="UP000320762">
    <property type="component" value="Unassembled WGS sequence"/>
</dbReference>
<protein>
    <recommendedName>
        <fullName evidence="8 9">Ribosomal RNA-processing protein 8</fullName>
        <ecNumber evidence="9">2.1.1.-</ecNumber>
    </recommendedName>
</protein>
<reference evidence="11 12" key="1">
    <citation type="journal article" date="2019" name="New Phytol.">
        <title>Comparative genomics reveals unique wood-decay strategies and fruiting body development in the Schizophyllaceae.</title>
        <authorList>
            <person name="Almasi E."/>
            <person name="Sahu N."/>
            <person name="Krizsan K."/>
            <person name="Balint B."/>
            <person name="Kovacs G.M."/>
            <person name="Kiss B."/>
            <person name="Cseklye J."/>
            <person name="Drula E."/>
            <person name="Henrissat B."/>
            <person name="Nagy I."/>
            <person name="Chovatia M."/>
            <person name="Adam C."/>
            <person name="LaButti K."/>
            <person name="Lipzen A."/>
            <person name="Riley R."/>
            <person name="Grigoriev I.V."/>
            <person name="Nagy L.G."/>
        </authorList>
    </citation>
    <scope>NUCLEOTIDE SEQUENCE [LARGE SCALE GENOMIC DNA]</scope>
    <source>
        <strain evidence="11 12">NL-1724</strain>
    </source>
</reference>
<feature type="compositionally biased region" description="Basic residues" evidence="10">
    <location>
        <begin position="67"/>
        <end position="76"/>
    </location>
</feature>
<evidence type="ECO:0000313" key="12">
    <source>
        <dbReference type="Proteomes" id="UP000320762"/>
    </source>
</evidence>
<keyword evidence="3 9" id="KW-0698">rRNA processing</keyword>
<feature type="compositionally biased region" description="Basic and acidic residues" evidence="10">
    <location>
        <begin position="77"/>
        <end position="86"/>
    </location>
</feature>
<keyword evidence="12" id="KW-1185">Reference proteome</keyword>
<accession>A0A550CT53</accession>
<evidence type="ECO:0000313" key="11">
    <source>
        <dbReference type="EMBL" id="TRM67970.1"/>
    </source>
</evidence>
<dbReference type="STRING" id="97359.A0A550CT53"/>
<dbReference type="SUPFAM" id="SSF53335">
    <property type="entry name" value="S-adenosyl-L-methionine-dependent methyltransferases"/>
    <property type="match status" value="1"/>
</dbReference>
<evidence type="ECO:0000256" key="4">
    <source>
        <dbReference type="ARBA" id="ARBA00022603"/>
    </source>
</evidence>
<comment type="caution">
    <text evidence="11">The sequence shown here is derived from an EMBL/GenBank/DDBJ whole genome shotgun (WGS) entry which is preliminary data.</text>
</comment>
<organism evidence="11 12">
    <name type="scientific">Schizophyllum amplum</name>
    <dbReference type="NCBI Taxonomy" id="97359"/>
    <lineage>
        <taxon>Eukaryota</taxon>
        <taxon>Fungi</taxon>
        <taxon>Dikarya</taxon>
        <taxon>Basidiomycota</taxon>
        <taxon>Agaricomycotina</taxon>
        <taxon>Agaricomycetes</taxon>
        <taxon>Agaricomycetidae</taxon>
        <taxon>Agaricales</taxon>
        <taxon>Schizophyllaceae</taxon>
        <taxon>Schizophyllum</taxon>
    </lineage>
</organism>
<proteinExistence type="inferred from homology"/>
<dbReference type="OrthoDB" id="10258825at2759"/>
<feature type="compositionally biased region" description="Low complexity" evidence="10">
    <location>
        <begin position="153"/>
        <end position="162"/>
    </location>
</feature>
<feature type="compositionally biased region" description="Polar residues" evidence="10">
    <location>
        <begin position="48"/>
        <end position="61"/>
    </location>
</feature>
<keyword evidence="4 9" id="KW-0489">Methyltransferase</keyword>
<dbReference type="PANTHER" id="PTHR12787">
    <property type="entry name" value="RIBOSOMAL RNA-PROCESSING PROTEIN 8"/>
    <property type="match status" value="1"/>
</dbReference>
<evidence type="ECO:0000256" key="3">
    <source>
        <dbReference type="ARBA" id="ARBA00022552"/>
    </source>
</evidence>
<evidence type="ECO:0000256" key="9">
    <source>
        <dbReference type="RuleBase" id="RU365074"/>
    </source>
</evidence>
<name>A0A550CT53_9AGAR</name>
<dbReference type="Gene3D" id="1.10.10.2150">
    <property type="entry name" value="Ribosomal RNA-processing protein 8, N-terminal domain"/>
    <property type="match status" value="1"/>
</dbReference>
<keyword evidence="6 9" id="KW-0949">S-adenosyl-L-methionine</keyword>
<evidence type="ECO:0000256" key="7">
    <source>
        <dbReference type="ARBA" id="ARBA00023242"/>
    </source>
</evidence>